<proteinExistence type="predicted"/>
<accession>A0AA38L8T7</accession>
<protein>
    <recommendedName>
        <fullName evidence="1">BRCT domain-containing protein</fullName>
    </recommendedName>
</protein>
<dbReference type="PANTHER" id="PTHR15321:SF3">
    <property type="entry name" value="TP53-BINDING PROTEIN 1"/>
    <property type="match status" value="1"/>
</dbReference>
<reference evidence="2 3" key="1">
    <citation type="journal article" date="2021" name="Nat. Plants">
        <title>The Taxus genome provides insights into paclitaxel biosynthesis.</title>
        <authorList>
            <person name="Xiong X."/>
            <person name="Gou J."/>
            <person name="Liao Q."/>
            <person name="Li Y."/>
            <person name="Zhou Q."/>
            <person name="Bi G."/>
            <person name="Li C."/>
            <person name="Du R."/>
            <person name="Wang X."/>
            <person name="Sun T."/>
            <person name="Guo L."/>
            <person name="Liang H."/>
            <person name="Lu P."/>
            <person name="Wu Y."/>
            <person name="Zhang Z."/>
            <person name="Ro D.K."/>
            <person name="Shang Y."/>
            <person name="Huang S."/>
            <person name="Yan J."/>
        </authorList>
    </citation>
    <scope>NUCLEOTIDE SEQUENCE [LARGE SCALE GENOMIC DNA]</scope>
    <source>
        <strain evidence="2">Ta-2019</strain>
    </source>
</reference>
<organism evidence="2 3">
    <name type="scientific">Taxus chinensis</name>
    <name type="common">Chinese yew</name>
    <name type="synonym">Taxus wallichiana var. chinensis</name>
    <dbReference type="NCBI Taxonomy" id="29808"/>
    <lineage>
        <taxon>Eukaryota</taxon>
        <taxon>Viridiplantae</taxon>
        <taxon>Streptophyta</taxon>
        <taxon>Embryophyta</taxon>
        <taxon>Tracheophyta</taxon>
        <taxon>Spermatophyta</taxon>
        <taxon>Pinopsida</taxon>
        <taxon>Pinidae</taxon>
        <taxon>Conifers II</taxon>
        <taxon>Cupressales</taxon>
        <taxon>Taxaceae</taxon>
        <taxon>Taxus</taxon>
    </lineage>
</organism>
<dbReference type="SUPFAM" id="SSF52113">
    <property type="entry name" value="BRCT domain"/>
    <property type="match status" value="1"/>
</dbReference>
<dbReference type="GO" id="GO:0000077">
    <property type="term" value="P:DNA damage checkpoint signaling"/>
    <property type="evidence" value="ECO:0007669"/>
    <property type="project" value="TreeGrafter"/>
</dbReference>
<gene>
    <name evidence="2" type="ORF">KI387_024756</name>
</gene>
<dbReference type="OMA" id="RQCASEY"/>
<dbReference type="InterPro" id="IPR043151">
    <property type="entry name" value="BAH_sf"/>
</dbReference>
<dbReference type="InterPro" id="IPR047252">
    <property type="entry name" value="TP53BP1-like"/>
</dbReference>
<dbReference type="GO" id="GO:0005634">
    <property type="term" value="C:nucleus"/>
    <property type="evidence" value="ECO:0007669"/>
    <property type="project" value="TreeGrafter"/>
</dbReference>
<sequence>MQHGGGLVFRTIKSLVHGCESSKAASKVIVVENVSAAPRHLRQCASEYKLPVLSENWVIESLLLGRLLPFRTDDSSSLQSNGKKGHFRSSLTKKHSRCWNINDPGSKSVKSSISKELIQINGSSTVCGPEVSVTPIAVSKLGVKLPEKYAKLSAKQKHQPNCLYFQHVALNGVRFSIGDVVELEPLSEAKKLCFARVECLWSVQVPKTKTRSNGSDPVTYSSENMFLQCRLFYQPSDTGFPCNSSGKEIYLSNHFCDVP</sequence>
<dbReference type="GO" id="GO:0045944">
    <property type="term" value="P:positive regulation of transcription by RNA polymerase II"/>
    <property type="evidence" value="ECO:0007669"/>
    <property type="project" value="TreeGrafter"/>
</dbReference>
<feature type="non-terminal residue" evidence="2">
    <location>
        <position position="259"/>
    </location>
</feature>
<dbReference type="InterPro" id="IPR036420">
    <property type="entry name" value="BRCT_dom_sf"/>
</dbReference>
<name>A0AA38L8T7_TAXCH</name>
<dbReference type="Pfam" id="PF18428">
    <property type="entry name" value="BRCT_3"/>
    <property type="match status" value="1"/>
</dbReference>
<evidence type="ECO:0000259" key="1">
    <source>
        <dbReference type="PROSITE" id="PS50172"/>
    </source>
</evidence>
<dbReference type="Gene3D" id="3.40.50.10190">
    <property type="entry name" value="BRCT domain"/>
    <property type="match status" value="1"/>
</dbReference>
<dbReference type="InterPro" id="IPR001357">
    <property type="entry name" value="BRCT_dom"/>
</dbReference>
<comment type="caution">
    <text evidence="2">The sequence shown here is derived from an EMBL/GenBank/DDBJ whole genome shotgun (WGS) entry which is preliminary data.</text>
</comment>
<dbReference type="Proteomes" id="UP000824469">
    <property type="component" value="Unassembled WGS sequence"/>
</dbReference>
<dbReference type="EMBL" id="JAHRHJ020000005">
    <property type="protein sequence ID" value="KAH9316129.1"/>
    <property type="molecule type" value="Genomic_DNA"/>
</dbReference>
<keyword evidence="3" id="KW-1185">Reference proteome</keyword>
<evidence type="ECO:0000313" key="2">
    <source>
        <dbReference type="EMBL" id="KAH9316129.1"/>
    </source>
</evidence>
<dbReference type="GO" id="GO:0042393">
    <property type="term" value="F:histone binding"/>
    <property type="evidence" value="ECO:0007669"/>
    <property type="project" value="TreeGrafter"/>
</dbReference>
<evidence type="ECO:0000313" key="3">
    <source>
        <dbReference type="Proteomes" id="UP000824469"/>
    </source>
</evidence>
<dbReference type="PANTHER" id="PTHR15321">
    <property type="entry name" value="TUMOR SUPPRESSOR P53-BINDING PROTEIN 1"/>
    <property type="match status" value="1"/>
</dbReference>
<dbReference type="PROSITE" id="PS50172">
    <property type="entry name" value="BRCT"/>
    <property type="match status" value="1"/>
</dbReference>
<feature type="domain" description="BRCT" evidence="1">
    <location>
        <begin position="1"/>
        <end position="71"/>
    </location>
</feature>
<dbReference type="Gene3D" id="2.30.30.490">
    <property type="match status" value="1"/>
</dbReference>
<dbReference type="AlphaFoldDB" id="A0AA38L8T7"/>